<keyword evidence="2" id="KW-1185">Reference proteome</keyword>
<sequence>MNGLGSLVCVLKILSLFSPLFGDYKSLSPLVYDSASDHFPKTGSYFEERLSELLGNFFRCHGFIKNVQQCPGSCRYSSVLIDTPHRNPSFQRRLVEVRKLTIQDFQQKSNMGKQ</sequence>
<reference evidence="1 2" key="1">
    <citation type="journal article" date="2007" name="Proc. Natl. Acad. Sci. U.S.A.">
        <title>The genome of Syntrophus aciditrophicus: life at the thermodynamic limit of microbial growth.</title>
        <authorList>
            <person name="McInerney M.J."/>
            <person name="Rohlin L."/>
            <person name="Mouttaki H."/>
            <person name="Kim U."/>
            <person name="Krupp R.S."/>
            <person name="Rios-Hernandez L."/>
            <person name="Sieber J."/>
            <person name="Struchtemeyer C.G."/>
            <person name="Bhattacharyya A."/>
            <person name="Campbell J.W."/>
            <person name="Gunsalus R.P."/>
        </authorList>
    </citation>
    <scope>NUCLEOTIDE SEQUENCE [LARGE SCALE GENOMIC DNA]</scope>
    <source>
        <strain evidence="1 2">SB</strain>
    </source>
</reference>
<dbReference type="EMBL" id="CP000252">
    <property type="protein sequence ID" value="ABC77506.1"/>
    <property type="molecule type" value="Genomic_DNA"/>
</dbReference>
<name>Q2LTU6_SYNAS</name>
<protein>
    <submittedName>
        <fullName evidence="1">Hypothetical cytosolic protein</fullName>
    </submittedName>
</protein>
<dbReference type="InParanoid" id="Q2LTU6"/>
<dbReference type="Proteomes" id="UP000001933">
    <property type="component" value="Chromosome"/>
</dbReference>
<proteinExistence type="predicted"/>
<accession>Q2LTU6</accession>
<evidence type="ECO:0000313" key="2">
    <source>
        <dbReference type="Proteomes" id="UP000001933"/>
    </source>
</evidence>
<dbReference type="STRING" id="56780.SYN_03147"/>
<gene>
    <name evidence="1" type="ORF">SYN_03147</name>
</gene>
<dbReference type="AlphaFoldDB" id="Q2LTU6"/>
<dbReference type="KEGG" id="sat:SYN_03147"/>
<organism evidence="1 2">
    <name type="scientific">Syntrophus aciditrophicus (strain SB)</name>
    <dbReference type="NCBI Taxonomy" id="56780"/>
    <lineage>
        <taxon>Bacteria</taxon>
        <taxon>Pseudomonadati</taxon>
        <taxon>Thermodesulfobacteriota</taxon>
        <taxon>Syntrophia</taxon>
        <taxon>Syntrophales</taxon>
        <taxon>Syntrophaceae</taxon>
        <taxon>Syntrophus</taxon>
    </lineage>
</organism>
<evidence type="ECO:0000313" key="1">
    <source>
        <dbReference type="EMBL" id="ABC77506.1"/>
    </source>
</evidence>
<dbReference type="HOGENOM" id="CLU_2119890_0_0_7"/>